<dbReference type="Proteomes" id="UP000199696">
    <property type="component" value="Unassembled WGS sequence"/>
</dbReference>
<evidence type="ECO:0000256" key="4">
    <source>
        <dbReference type="SAM" id="Phobius"/>
    </source>
</evidence>
<evidence type="ECO:0000313" key="5">
    <source>
        <dbReference type="EMBL" id="SCL67547.1"/>
    </source>
</evidence>
<dbReference type="GO" id="GO:0000270">
    <property type="term" value="P:peptidoglycan metabolic process"/>
    <property type="evidence" value="ECO:0007669"/>
    <property type="project" value="TreeGrafter"/>
</dbReference>
<keyword evidence="2" id="KW-0378">Hydrolase</keyword>
<reference evidence="6" key="1">
    <citation type="submission" date="2016-06" db="EMBL/GenBank/DDBJ databases">
        <authorList>
            <person name="Varghese N."/>
            <person name="Submissions Spin"/>
        </authorList>
    </citation>
    <scope>NUCLEOTIDE SEQUENCE [LARGE SCALE GENOMIC DNA]</scope>
    <source>
        <strain evidence="6">DSM 44814</strain>
    </source>
</reference>
<evidence type="ECO:0000256" key="1">
    <source>
        <dbReference type="ARBA" id="ARBA00006096"/>
    </source>
</evidence>
<feature type="transmembrane region" description="Helical" evidence="4">
    <location>
        <begin position="193"/>
        <end position="213"/>
    </location>
</feature>
<dbReference type="PANTHER" id="PTHR30023:SF0">
    <property type="entry name" value="PENICILLIN-SENSITIVE CARBOXYPEPTIDASE A"/>
    <property type="match status" value="1"/>
</dbReference>
<dbReference type="Pfam" id="PF02113">
    <property type="entry name" value="Peptidase_S13"/>
    <property type="match status" value="2"/>
</dbReference>
<keyword evidence="5" id="KW-0645">Protease</keyword>
<dbReference type="GO" id="GO:0004185">
    <property type="term" value="F:serine-type carboxypeptidase activity"/>
    <property type="evidence" value="ECO:0007669"/>
    <property type="project" value="InterPro"/>
</dbReference>
<dbReference type="STRING" id="227316.GA0070604_6024"/>
<dbReference type="NCBIfam" id="TIGR00666">
    <property type="entry name" value="PBP4"/>
    <property type="match status" value="1"/>
</dbReference>
<keyword evidence="4" id="KW-0472">Membrane</keyword>
<evidence type="ECO:0000256" key="2">
    <source>
        <dbReference type="ARBA" id="ARBA00022801"/>
    </source>
</evidence>
<dbReference type="GO" id="GO:0006508">
    <property type="term" value="P:proteolysis"/>
    <property type="evidence" value="ECO:0007669"/>
    <property type="project" value="InterPro"/>
</dbReference>
<dbReference type="Gene3D" id="3.40.710.10">
    <property type="entry name" value="DD-peptidase/beta-lactamase superfamily"/>
    <property type="match status" value="2"/>
</dbReference>
<evidence type="ECO:0000313" key="6">
    <source>
        <dbReference type="Proteomes" id="UP000199696"/>
    </source>
</evidence>
<comment type="similarity">
    <text evidence="1">Belongs to the peptidase S13 family.</text>
</comment>
<dbReference type="EMBL" id="FMHY01000002">
    <property type="protein sequence ID" value="SCL67547.1"/>
    <property type="molecule type" value="Genomic_DNA"/>
</dbReference>
<feature type="compositionally biased region" description="Pro residues" evidence="3">
    <location>
        <begin position="167"/>
        <end position="186"/>
    </location>
</feature>
<keyword evidence="4" id="KW-0812">Transmembrane</keyword>
<organism evidence="5 6">
    <name type="scientific">Micromonospora eburnea</name>
    <dbReference type="NCBI Taxonomy" id="227316"/>
    <lineage>
        <taxon>Bacteria</taxon>
        <taxon>Bacillati</taxon>
        <taxon>Actinomycetota</taxon>
        <taxon>Actinomycetes</taxon>
        <taxon>Micromonosporales</taxon>
        <taxon>Micromonosporaceae</taxon>
        <taxon>Micromonospora</taxon>
    </lineage>
</organism>
<dbReference type="PRINTS" id="PR00922">
    <property type="entry name" value="DADACBPTASE3"/>
</dbReference>
<evidence type="ECO:0000256" key="3">
    <source>
        <dbReference type="SAM" id="MobiDB-lite"/>
    </source>
</evidence>
<feature type="compositionally biased region" description="Basic and acidic residues" evidence="3">
    <location>
        <begin position="1"/>
        <end position="17"/>
    </location>
</feature>
<feature type="compositionally biased region" description="Basic and acidic residues" evidence="3">
    <location>
        <begin position="118"/>
        <end position="135"/>
    </location>
</feature>
<dbReference type="InterPro" id="IPR012338">
    <property type="entry name" value="Beta-lactam/transpept-like"/>
</dbReference>
<accession>A0A1C6VMU5</accession>
<keyword evidence="4" id="KW-1133">Transmembrane helix</keyword>
<sequence>MGREDSHYRPERVDGRRSGTSGSGGVTGRAQIPGAHLPGVPGRPTGSAPVGRADPQPYRADPQGYGAGPREYGADPQGYGAGPREYRADPQGYGAGPREYGAGPREYGADPQGYGTGPRDHHADPREYRSGREYGADPGWYGPGPAGPGPAAPVSWPAHDAPGGMPVSPPVPPVGAAPPPPPPPPPPRGRLRLVAMLSAVLVVALAVVGLAVVRPGPVAGWLGGDDTPKTSQSPEPDPPAVLAGADANAPLPTAEGVRAALEPLVRADALGDRVNVSVADVATGQELYGRGQDDPTVPASVTKLATGVAVLAARGPAYRIPTRAVAGSAPGEVVLVGGGDPTLAVDENSFYPGAARLDDLAAQVTKALGGTAPTKVTVDSSLFSGPVYEPGWDSDIPTGGYGAAITALTTDAARRDPVAARKNFDDTHGAAERVPQPDLTAGRQFAKLLGLSGAAAEVKRGSAPAASGAAAPASGTELGKVESLPMIRLVDIMISDSDNVIAEYLARQVALTKGKPASFVGGAAATDQTLGELGLPADEISLADGSGLSRTNRISPSLLTDLITLAGNGSHPELAAIFGGLPVGGWSGTLDGRYKKSATKAGAGVVRAKTGTLTGVNAIAGLVTTADGRLLTFAVLTDRTTGGLDDTREALDRISSALAGCGCR</sequence>
<dbReference type="Gene3D" id="3.50.80.20">
    <property type="entry name" value="D-Ala-D-Ala carboxypeptidase C, peptidase S13"/>
    <property type="match status" value="1"/>
</dbReference>
<dbReference type="PANTHER" id="PTHR30023">
    <property type="entry name" value="D-ALANYL-D-ALANINE CARBOXYPEPTIDASE"/>
    <property type="match status" value="1"/>
</dbReference>
<gene>
    <name evidence="5" type="ORF">GA0070604_6024</name>
</gene>
<name>A0A1C6VMU5_9ACTN</name>
<dbReference type="InterPro" id="IPR000667">
    <property type="entry name" value="Peptidase_S13"/>
</dbReference>
<feature type="region of interest" description="Disordered" evidence="3">
    <location>
        <begin position="1"/>
        <end position="186"/>
    </location>
</feature>
<proteinExistence type="inferred from homology"/>
<keyword evidence="6" id="KW-1185">Reference proteome</keyword>
<dbReference type="SUPFAM" id="SSF56601">
    <property type="entry name" value="beta-lactamase/transpeptidase-like"/>
    <property type="match status" value="1"/>
</dbReference>
<protein>
    <submittedName>
        <fullName evidence="5">D-alanyl-D-alanine carboxypeptidase / D-alanyl-D-alanine-endopeptidase (Penicillin-binding protein 4)</fullName>
    </submittedName>
</protein>
<dbReference type="AlphaFoldDB" id="A0A1C6VMU5"/>
<keyword evidence="5" id="KW-0121">Carboxypeptidase</keyword>